<gene>
    <name evidence="1" type="ORF">BHM03_00033230</name>
</gene>
<dbReference type="Proteomes" id="UP000290560">
    <property type="component" value="Unassembled WGS sequence"/>
</dbReference>
<dbReference type="EMBL" id="KV876143">
    <property type="protein sequence ID" value="RZR74182.1"/>
    <property type="molecule type" value="Genomic_DNA"/>
</dbReference>
<dbReference type="AlphaFoldDB" id="A0A445MIT0"/>
<organism evidence="1">
    <name type="scientific">Ensete ventricosum</name>
    <name type="common">Abyssinian banana</name>
    <name type="synonym">Musa ensete</name>
    <dbReference type="NCBI Taxonomy" id="4639"/>
    <lineage>
        <taxon>Eukaryota</taxon>
        <taxon>Viridiplantae</taxon>
        <taxon>Streptophyta</taxon>
        <taxon>Embryophyta</taxon>
        <taxon>Tracheophyta</taxon>
        <taxon>Spermatophyta</taxon>
        <taxon>Magnoliopsida</taxon>
        <taxon>Liliopsida</taxon>
        <taxon>Zingiberales</taxon>
        <taxon>Musaceae</taxon>
        <taxon>Ensete</taxon>
    </lineage>
</organism>
<sequence>MRVEFPRWEDGDPTTWISRAEKFFHFYRTPEESKVEVASNQLDGDVIRWSDLYETYHGVPSWR</sequence>
<protein>
    <submittedName>
        <fullName evidence="1">Uncharacterized protein</fullName>
    </submittedName>
</protein>
<accession>A0A445MIT0</accession>
<name>A0A445MIT0_ENSVE</name>
<evidence type="ECO:0000313" key="1">
    <source>
        <dbReference type="EMBL" id="RZR74182.1"/>
    </source>
</evidence>
<reference evidence="1" key="1">
    <citation type="journal article" date="2018" name="Data Brief">
        <title>Genome sequence data from 17 accessions of Ensete ventricosum, a staple food crop for millions in Ethiopia.</title>
        <authorList>
            <person name="Yemataw Z."/>
            <person name="Muzemil S."/>
            <person name="Ambachew D."/>
            <person name="Tripathi L."/>
            <person name="Tesfaye K."/>
            <person name="Chala A."/>
            <person name="Farbos A."/>
            <person name="O'Neill P."/>
            <person name="Moore K."/>
            <person name="Grant M."/>
            <person name="Studholme D.J."/>
        </authorList>
    </citation>
    <scope>NUCLEOTIDE SEQUENCE [LARGE SCALE GENOMIC DNA]</scope>
    <source>
        <tissue evidence="1">Leaf</tissue>
    </source>
</reference>
<proteinExistence type="predicted"/>